<evidence type="ECO:0000259" key="3">
    <source>
        <dbReference type="PROSITE" id="PS50977"/>
    </source>
</evidence>
<reference evidence="4" key="1">
    <citation type="submission" date="2020-07" db="EMBL/GenBank/DDBJ databases">
        <authorList>
            <person name="Tarantini F.S."/>
            <person name="Hong K.W."/>
            <person name="Chan K.G."/>
        </authorList>
    </citation>
    <scope>NUCLEOTIDE SEQUENCE</scope>
    <source>
        <strain evidence="4">32-07</strain>
    </source>
</reference>
<feature type="DNA-binding region" description="H-T-H motif" evidence="2">
    <location>
        <begin position="31"/>
        <end position="50"/>
    </location>
</feature>
<evidence type="ECO:0000313" key="5">
    <source>
        <dbReference type="Proteomes" id="UP001049518"/>
    </source>
</evidence>
<keyword evidence="5" id="KW-1185">Reference proteome</keyword>
<gene>
    <name evidence="4" type="ORF">AGRA3207_005582</name>
</gene>
<dbReference type="SUPFAM" id="SSF46689">
    <property type="entry name" value="Homeodomain-like"/>
    <property type="match status" value="1"/>
</dbReference>
<organism evidence="4 5">
    <name type="scientific">Actinomadura graeca</name>
    <dbReference type="NCBI Taxonomy" id="2750812"/>
    <lineage>
        <taxon>Bacteria</taxon>
        <taxon>Bacillati</taxon>
        <taxon>Actinomycetota</taxon>
        <taxon>Actinomycetes</taxon>
        <taxon>Streptosporangiales</taxon>
        <taxon>Thermomonosporaceae</taxon>
        <taxon>Actinomadura</taxon>
    </lineage>
</organism>
<feature type="domain" description="HTH tetR-type" evidence="3">
    <location>
        <begin position="8"/>
        <end position="68"/>
    </location>
</feature>
<dbReference type="PANTHER" id="PTHR30055">
    <property type="entry name" value="HTH-TYPE TRANSCRIPTIONAL REGULATOR RUTR"/>
    <property type="match status" value="1"/>
</dbReference>
<dbReference type="InterPro" id="IPR009057">
    <property type="entry name" value="Homeodomain-like_sf"/>
</dbReference>
<evidence type="ECO:0000256" key="1">
    <source>
        <dbReference type="ARBA" id="ARBA00023125"/>
    </source>
</evidence>
<dbReference type="InterPro" id="IPR050109">
    <property type="entry name" value="HTH-type_TetR-like_transc_reg"/>
</dbReference>
<proteinExistence type="predicted"/>
<dbReference type="EMBL" id="CP059572">
    <property type="protein sequence ID" value="QXJ26786.1"/>
    <property type="molecule type" value="Genomic_DNA"/>
</dbReference>
<keyword evidence="1 2" id="KW-0238">DNA-binding</keyword>
<accession>A0ABX8R8B7</accession>
<protein>
    <submittedName>
        <fullName evidence="4">TetR/AcrR family transcriptional regulator</fullName>
    </submittedName>
</protein>
<dbReference type="PROSITE" id="PS50977">
    <property type="entry name" value="HTH_TETR_2"/>
    <property type="match status" value="1"/>
</dbReference>
<name>A0ABX8R8B7_9ACTN</name>
<evidence type="ECO:0000256" key="2">
    <source>
        <dbReference type="PROSITE-ProRule" id="PRU00335"/>
    </source>
</evidence>
<dbReference type="PANTHER" id="PTHR30055:SF235">
    <property type="entry name" value="TRANSCRIPTIONAL REGULATORY PROTEIN"/>
    <property type="match status" value="1"/>
</dbReference>
<dbReference type="Pfam" id="PF00440">
    <property type="entry name" value="TetR_N"/>
    <property type="match status" value="1"/>
</dbReference>
<dbReference type="Gene3D" id="1.10.357.10">
    <property type="entry name" value="Tetracycline Repressor, domain 2"/>
    <property type="match status" value="1"/>
</dbReference>
<sequence>MGEDAPEETTWVRIRDAALAQFAEHGERGATIRGIAKAAEVSPALVQHYFGTKESLRQACDEYAIEVFRRAEHEALDGGMGDPGFMAVAMRAGVAIRRYLARVLVDGSPRAAALFDDAVALNKELLQRDDPGMSKPTTDDLHAYSAVMMGMGFGLVVLHEHMSRVLGADTLSPAGYRRLALAALDVHMDVLLSEELAEQARASLKDLPDDET</sequence>
<dbReference type="InterPro" id="IPR001647">
    <property type="entry name" value="HTH_TetR"/>
</dbReference>
<dbReference type="Proteomes" id="UP001049518">
    <property type="component" value="Chromosome"/>
</dbReference>
<evidence type="ECO:0000313" key="4">
    <source>
        <dbReference type="EMBL" id="QXJ26786.1"/>
    </source>
</evidence>